<dbReference type="InterPro" id="IPR002523">
    <property type="entry name" value="MgTranspt_CorA/ZnTranspt_ZntB"/>
</dbReference>
<evidence type="ECO:0000256" key="4">
    <source>
        <dbReference type="ARBA" id="ARBA00023136"/>
    </source>
</evidence>
<dbReference type="GO" id="GO:0000287">
    <property type="term" value="F:magnesium ion binding"/>
    <property type="evidence" value="ECO:0007669"/>
    <property type="project" value="TreeGrafter"/>
</dbReference>
<dbReference type="GO" id="GO:0015095">
    <property type="term" value="F:magnesium ion transmembrane transporter activity"/>
    <property type="evidence" value="ECO:0007669"/>
    <property type="project" value="TreeGrafter"/>
</dbReference>
<dbReference type="AlphaFoldDB" id="A0A4Q4T826"/>
<evidence type="ECO:0000256" key="3">
    <source>
        <dbReference type="ARBA" id="ARBA00022989"/>
    </source>
</evidence>
<sequence>MVRKVPPEVAHESGREYVQDGEKYTWYEMGFFTRWDSPDQCRALCIDTPECLDSELQTALAQQPPLDFTDPFVMHRHLIDQIIVLYDISVWRVRDPVRQIERSRKNAGQRFDEMHEMARHGIHVSEVLEAAIQTLEAMQSYQVAIHDETLLSQCYRRQANEYGKFQLQSLRSLKLRSQSNDKRLENEINLAFNSIAHSDNTVMKSITILTMSFLPATFISSVFGTTFFTFGDNSWEVSDKFWLYWAVALPSTLLVIGAYSLFSNDPVQSVFVKRPQLFQRRRSDKCDGNGSRV</sequence>
<dbReference type="Proteomes" id="UP000293360">
    <property type="component" value="Unassembled WGS sequence"/>
</dbReference>
<reference evidence="6 7" key="1">
    <citation type="submission" date="2018-06" db="EMBL/GenBank/DDBJ databases">
        <title>Complete Genomes of Monosporascus.</title>
        <authorList>
            <person name="Robinson A.J."/>
            <person name="Natvig D.O."/>
        </authorList>
    </citation>
    <scope>NUCLEOTIDE SEQUENCE [LARGE SCALE GENOMIC DNA]</scope>
    <source>
        <strain evidence="6 7">CBS 110550</strain>
    </source>
</reference>
<dbReference type="EMBL" id="QJNU01000314">
    <property type="protein sequence ID" value="RYP02538.1"/>
    <property type="molecule type" value="Genomic_DNA"/>
</dbReference>
<comment type="caution">
    <text evidence="6">The sequence shown here is derived from an EMBL/GenBank/DDBJ whole genome shotgun (WGS) entry which is preliminary data.</text>
</comment>
<dbReference type="SUPFAM" id="SSF144083">
    <property type="entry name" value="Magnesium transport protein CorA, transmembrane region"/>
    <property type="match status" value="1"/>
</dbReference>
<organism evidence="6 7">
    <name type="scientific">Monosporascus ibericus</name>
    <dbReference type="NCBI Taxonomy" id="155417"/>
    <lineage>
        <taxon>Eukaryota</taxon>
        <taxon>Fungi</taxon>
        <taxon>Dikarya</taxon>
        <taxon>Ascomycota</taxon>
        <taxon>Pezizomycotina</taxon>
        <taxon>Sordariomycetes</taxon>
        <taxon>Xylariomycetidae</taxon>
        <taxon>Xylariales</taxon>
        <taxon>Xylariales incertae sedis</taxon>
        <taxon>Monosporascus</taxon>
    </lineage>
</organism>
<evidence type="ECO:0000256" key="2">
    <source>
        <dbReference type="ARBA" id="ARBA00022692"/>
    </source>
</evidence>
<keyword evidence="3 5" id="KW-1133">Transmembrane helix</keyword>
<feature type="transmembrane region" description="Helical" evidence="5">
    <location>
        <begin position="206"/>
        <end position="230"/>
    </location>
</feature>
<dbReference type="OrthoDB" id="5207033at2759"/>
<dbReference type="PANTHER" id="PTHR46494">
    <property type="entry name" value="CORA FAMILY METAL ION TRANSPORTER (EUROFUNG)"/>
    <property type="match status" value="1"/>
</dbReference>
<feature type="transmembrane region" description="Helical" evidence="5">
    <location>
        <begin position="242"/>
        <end position="262"/>
    </location>
</feature>
<dbReference type="GO" id="GO:0050897">
    <property type="term" value="F:cobalt ion binding"/>
    <property type="evidence" value="ECO:0007669"/>
    <property type="project" value="TreeGrafter"/>
</dbReference>
<evidence type="ECO:0000256" key="1">
    <source>
        <dbReference type="ARBA" id="ARBA00004651"/>
    </source>
</evidence>
<dbReference type="Gene3D" id="1.20.58.340">
    <property type="entry name" value="Magnesium transport protein CorA, transmembrane region"/>
    <property type="match status" value="1"/>
</dbReference>
<accession>A0A4Q4T826</accession>
<proteinExistence type="predicted"/>
<evidence type="ECO:0000256" key="5">
    <source>
        <dbReference type="SAM" id="Phobius"/>
    </source>
</evidence>
<dbReference type="PANTHER" id="PTHR46494:SF1">
    <property type="entry name" value="CORA FAMILY METAL ION TRANSPORTER (EUROFUNG)"/>
    <property type="match status" value="1"/>
</dbReference>
<dbReference type="STRING" id="155417.A0A4Q4T826"/>
<comment type="subcellular location">
    <subcellularLocation>
        <location evidence="1">Cell membrane</location>
        <topology evidence="1">Multi-pass membrane protein</topology>
    </subcellularLocation>
</comment>
<dbReference type="Pfam" id="PF01544">
    <property type="entry name" value="CorA"/>
    <property type="match status" value="1"/>
</dbReference>
<dbReference type="GO" id="GO:0015087">
    <property type="term" value="F:cobalt ion transmembrane transporter activity"/>
    <property type="evidence" value="ECO:0007669"/>
    <property type="project" value="TreeGrafter"/>
</dbReference>
<keyword evidence="4 5" id="KW-0472">Membrane</keyword>
<dbReference type="InterPro" id="IPR045863">
    <property type="entry name" value="CorA_TM1_TM2"/>
</dbReference>
<protein>
    <submittedName>
        <fullName evidence="6">Uncharacterized protein</fullName>
    </submittedName>
</protein>
<name>A0A4Q4T826_9PEZI</name>
<evidence type="ECO:0000313" key="6">
    <source>
        <dbReference type="EMBL" id="RYP02538.1"/>
    </source>
</evidence>
<keyword evidence="2 5" id="KW-0812">Transmembrane</keyword>
<dbReference type="GO" id="GO:0005886">
    <property type="term" value="C:plasma membrane"/>
    <property type="evidence" value="ECO:0007669"/>
    <property type="project" value="UniProtKB-SubCell"/>
</dbReference>
<gene>
    <name evidence="6" type="ORF">DL764_005782</name>
</gene>
<evidence type="ECO:0000313" key="7">
    <source>
        <dbReference type="Proteomes" id="UP000293360"/>
    </source>
</evidence>
<keyword evidence="7" id="KW-1185">Reference proteome</keyword>